<evidence type="ECO:0000313" key="3">
    <source>
        <dbReference type="Proteomes" id="UP001175001"/>
    </source>
</evidence>
<evidence type="ECO:0000256" key="1">
    <source>
        <dbReference type="SAM" id="MobiDB-lite"/>
    </source>
</evidence>
<gene>
    <name evidence="2" type="ORF">DIS24_g7381</name>
</gene>
<evidence type="ECO:0000313" key="2">
    <source>
        <dbReference type="EMBL" id="KAK0647803.1"/>
    </source>
</evidence>
<sequence length="211" mass="22264">MGCLTIAKKIAGKPLEAIRAEFAIPDLPLAADPAASSPPPTPPQPSAAANLPPSDLFNPTPTDMRNASLLLHNVPLRSGRILPVELADAITSLAYRPLHAASRAEQRAYPANDFLRPGPVASVAGLYLSTAPLWQPPVGRLVARRVVFQTRAADQGWADAGGHGTFYNSHTWFEASIVRPVTAGEEGAAVQGAKLQAELGGTWETPIECLP</sequence>
<dbReference type="AlphaFoldDB" id="A0AA39Y861"/>
<accession>A0AA39Y861</accession>
<keyword evidence="3" id="KW-1185">Reference proteome</keyword>
<protein>
    <submittedName>
        <fullName evidence="2">Uncharacterized protein</fullName>
    </submittedName>
</protein>
<dbReference type="Proteomes" id="UP001175001">
    <property type="component" value="Unassembled WGS sequence"/>
</dbReference>
<comment type="caution">
    <text evidence="2">The sequence shown here is derived from an EMBL/GenBank/DDBJ whole genome shotgun (WGS) entry which is preliminary data.</text>
</comment>
<name>A0AA39Y861_9PEZI</name>
<feature type="region of interest" description="Disordered" evidence="1">
    <location>
        <begin position="30"/>
        <end position="59"/>
    </location>
</feature>
<dbReference type="EMBL" id="JAUJDW010000043">
    <property type="protein sequence ID" value="KAK0647803.1"/>
    <property type="molecule type" value="Genomic_DNA"/>
</dbReference>
<proteinExistence type="predicted"/>
<reference evidence="2" key="1">
    <citation type="submission" date="2023-06" db="EMBL/GenBank/DDBJ databases">
        <title>Multi-omics analyses reveal the molecular pathogenesis toolkit of Lasiodiplodia hormozganensis, a cross-kingdom pathogen.</title>
        <authorList>
            <person name="Felix C."/>
            <person name="Meneses R."/>
            <person name="Goncalves M.F.M."/>
            <person name="Tilleman L."/>
            <person name="Duarte A.S."/>
            <person name="Jorrin-Novo J.V."/>
            <person name="Van De Peer Y."/>
            <person name="Deforce D."/>
            <person name="Van Nieuwerburgh F."/>
            <person name="Esteves A.C."/>
            <person name="Alves A."/>
        </authorList>
    </citation>
    <scope>NUCLEOTIDE SEQUENCE</scope>
    <source>
        <strain evidence="2">CBS 339.90</strain>
    </source>
</reference>
<feature type="compositionally biased region" description="Pro residues" evidence="1">
    <location>
        <begin position="36"/>
        <end position="45"/>
    </location>
</feature>
<organism evidence="2 3">
    <name type="scientific">Lasiodiplodia hormozganensis</name>
    <dbReference type="NCBI Taxonomy" id="869390"/>
    <lineage>
        <taxon>Eukaryota</taxon>
        <taxon>Fungi</taxon>
        <taxon>Dikarya</taxon>
        <taxon>Ascomycota</taxon>
        <taxon>Pezizomycotina</taxon>
        <taxon>Dothideomycetes</taxon>
        <taxon>Dothideomycetes incertae sedis</taxon>
        <taxon>Botryosphaeriales</taxon>
        <taxon>Botryosphaeriaceae</taxon>
        <taxon>Lasiodiplodia</taxon>
    </lineage>
</organism>